<dbReference type="Proteomes" id="UP000695022">
    <property type="component" value="Unplaced"/>
</dbReference>
<feature type="region of interest" description="Disordered" evidence="4">
    <location>
        <begin position="135"/>
        <end position="161"/>
    </location>
</feature>
<keyword evidence="3" id="KW-0131">Cell cycle</keyword>
<accession>A0ABM1F6S6</accession>
<keyword evidence="1" id="KW-0132">Cell division</keyword>
<feature type="domain" description="Par3/HAL N-terminal" evidence="5">
    <location>
        <begin position="1"/>
        <end position="83"/>
    </location>
</feature>
<dbReference type="InterPro" id="IPR052213">
    <property type="entry name" value="PAR3"/>
</dbReference>
<evidence type="ECO:0000256" key="2">
    <source>
        <dbReference type="ARBA" id="ARBA00022737"/>
    </source>
</evidence>
<evidence type="ECO:0000256" key="4">
    <source>
        <dbReference type="SAM" id="MobiDB-lite"/>
    </source>
</evidence>
<dbReference type="GeneID" id="106820107"/>
<feature type="compositionally biased region" description="Low complexity" evidence="4">
    <location>
        <begin position="147"/>
        <end position="161"/>
    </location>
</feature>
<proteinExistence type="predicted"/>
<dbReference type="PANTHER" id="PTHR16484:SF17">
    <property type="entry name" value="BAZOOKA, ISOFORM B"/>
    <property type="match status" value="1"/>
</dbReference>
<evidence type="ECO:0000313" key="6">
    <source>
        <dbReference type="Proteomes" id="UP000695022"/>
    </source>
</evidence>
<dbReference type="InterPro" id="IPR021922">
    <property type="entry name" value="Par3/HAL_N"/>
</dbReference>
<evidence type="ECO:0000313" key="7">
    <source>
        <dbReference type="RefSeq" id="XP_014680147.1"/>
    </source>
</evidence>
<evidence type="ECO:0000259" key="5">
    <source>
        <dbReference type="Pfam" id="PF12053"/>
    </source>
</evidence>
<protein>
    <submittedName>
        <fullName evidence="7">Partitioning defective 3 homolog</fullName>
    </submittedName>
</protein>
<sequence>MKVTVCFGNVRVMVPCGCGDILVRELMEKAVSRYRKATGLPADHWVHVHNMKTTSDDGILDPDDLLSDVVDDREQIEASFEEQTQPHNGGDGTSGSSSVGTSSPELIVCFIAHATFIALDPDLDLATQIEASFEEQTQPHNGGDGTSGSSSVGTSSPELSL</sequence>
<feature type="non-terminal residue" evidence="7">
    <location>
        <position position="161"/>
    </location>
</feature>
<name>A0ABM1F6S6_PRICU</name>
<gene>
    <name evidence="7" type="primary">LOC106820107</name>
</gene>
<dbReference type="Gene3D" id="3.10.20.90">
    <property type="entry name" value="Phosphatidylinositol 3-kinase Catalytic Subunit, Chain A, domain 1"/>
    <property type="match status" value="1"/>
</dbReference>
<keyword evidence="2" id="KW-0677">Repeat</keyword>
<dbReference type="PANTHER" id="PTHR16484">
    <property type="entry name" value="PARTITIONING DEFECTIVE 3 RELATED"/>
    <property type="match status" value="1"/>
</dbReference>
<dbReference type="Pfam" id="PF12053">
    <property type="entry name" value="Par3_HAL_N_term"/>
    <property type="match status" value="1"/>
</dbReference>
<reference evidence="7" key="1">
    <citation type="submission" date="2025-08" db="UniProtKB">
        <authorList>
            <consortium name="RefSeq"/>
        </authorList>
    </citation>
    <scope>IDENTIFICATION</scope>
</reference>
<feature type="region of interest" description="Disordered" evidence="4">
    <location>
        <begin position="79"/>
        <end position="99"/>
    </location>
</feature>
<evidence type="ECO:0000256" key="3">
    <source>
        <dbReference type="ARBA" id="ARBA00023306"/>
    </source>
</evidence>
<evidence type="ECO:0000256" key="1">
    <source>
        <dbReference type="ARBA" id="ARBA00022618"/>
    </source>
</evidence>
<dbReference type="RefSeq" id="XP_014680147.1">
    <property type="nucleotide sequence ID" value="XM_014824661.1"/>
</dbReference>
<keyword evidence="6" id="KW-1185">Reference proteome</keyword>
<organism evidence="6 7">
    <name type="scientific">Priapulus caudatus</name>
    <name type="common">Priapulid worm</name>
    <dbReference type="NCBI Taxonomy" id="37621"/>
    <lineage>
        <taxon>Eukaryota</taxon>
        <taxon>Metazoa</taxon>
        <taxon>Ecdysozoa</taxon>
        <taxon>Scalidophora</taxon>
        <taxon>Priapulida</taxon>
        <taxon>Priapulimorpha</taxon>
        <taxon>Priapulimorphida</taxon>
        <taxon>Priapulidae</taxon>
        <taxon>Priapulus</taxon>
    </lineage>
</organism>